<name>A0A7S4AS29_9STRA</name>
<reference evidence="1" key="1">
    <citation type="submission" date="2021-01" db="EMBL/GenBank/DDBJ databases">
        <authorList>
            <person name="Corre E."/>
            <person name="Pelletier E."/>
            <person name="Niang G."/>
            <person name="Scheremetjew M."/>
            <person name="Finn R."/>
            <person name="Kale V."/>
            <person name="Holt S."/>
            <person name="Cochrane G."/>
            <person name="Meng A."/>
            <person name="Brown T."/>
            <person name="Cohen L."/>
        </authorList>
    </citation>
    <scope>NUCLEOTIDE SEQUENCE</scope>
    <source>
        <strain evidence="1">10249 10 AB</strain>
    </source>
</reference>
<sequence length="222" mass="25842">MISAMQANKSTSKGHINPFIPMNCPQQVCARYKLNMEQYKYHTQHDLTHLLDITSTPPVERKYHPDPTSLSTSFITTDGTYFVLINLGPQSEKNFRNTINKFTGSSTYEFFNWYTCFTSHCSRFGKYCHPYPCFQPTCLHPRGFTLGPNKDNDLSLTFETKIVMDTRIIWDVIYTVFAKHDYYRHIIELNDRKGYEALQKHPCLLSSSPHSTTSYTDYNKTD</sequence>
<dbReference type="EMBL" id="HBIX01025459">
    <property type="protein sequence ID" value="CAE0724719.1"/>
    <property type="molecule type" value="Transcribed_RNA"/>
</dbReference>
<gene>
    <name evidence="1" type="ORF">PAUS00366_LOCUS17476</name>
</gene>
<organism evidence="1">
    <name type="scientific">Pseudo-nitzschia australis</name>
    <dbReference type="NCBI Taxonomy" id="44445"/>
    <lineage>
        <taxon>Eukaryota</taxon>
        <taxon>Sar</taxon>
        <taxon>Stramenopiles</taxon>
        <taxon>Ochrophyta</taxon>
        <taxon>Bacillariophyta</taxon>
        <taxon>Bacillariophyceae</taxon>
        <taxon>Bacillariophycidae</taxon>
        <taxon>Bacillariales</taxon>
        <taxon>Bacillariaceae</taxon>
        <taxon>Pseudo-nitzschia</taxon>
    </lineage>
</organism>
<protein>
    <submittedName>
        <fullName evidence="1">Uncharacterized protein</fullName>
    </submittedName>
</protein>
<accession>A0A7S4AS29</accession>
<dbReference type="AlphaFoldDB" id="A0A7S4AS29"/>
<evidence type="ECO:0000313" key="1">
    <source>
        <dbReference type="EMBL" id="CAE0724719.1"/>
    </source>
</evidence>
<proteinExistence type="predicted"/>